<accession>A0A812TRM5</accession>
<dbReference type="InterPro" id="IPR046338">
    <property type="entry name" value="GAIN_dom_sf"/>
</dbReference>
<keyword evidence="4 6" id="KW-0472">Membrane</keyword>
<dbReference type="EMBL" id="CAJNIZ010033481">
    <property type="protein sequence ID" value="CAE7545722.1"/>
    <property type="molecule type" value="Genomic_DNA"/>
</dbReference>
<feature type="transmembrane region" description="Helical" evidence="6">
    <location>
        <begin position="896"/>
        <end position="923"/>
    </location>
</feature>
<dbReference type="Proteomes" id="UP000649617">
    <property type="component" value="Unassembled WGS sequence"/>
</dbReference>
<gene>
    <name evidence="7" type="ORF">SPIL2461_LOCUS14479</name>
</gene>
<feature type="region of interest" description="Disordered" evidence="5">
    <location>
        <begin position="1196"/>
        <end position="1264"/>
    </location>
</feature>
<evidence type="ECO:0000256" key="6">
    <source>
        <dbReference type="SAM" id="Phobius"/>
    </source>
</evidence>
<feature type="region of interest" description="Disordered" evidence="5">
    <location>
        <begin position="156"/>
        <end position="192"/>
    </location>
</feature>
<feature type="transmembrane region" description="Helical" evidence="6">
    <location>
        <begin position="929"/>
        <end position="956"/>
    </location>
</feature>
<feature type="transmembrane region" description="Helical" evidence="6">
    <location>
        <begin position="719"/>
        <end position="738"/>
    </location>
</feature>
<feature type="transmembrane region" description="Helical" evidence="6">
    <location>
        <begin position="859"/>
        <end position="884"/>
    </location>
</feature>
<evidence type="ECO:0000256" key="2">
    <source>
        <dbReference type="ARBA" id="ARBA00022692"/>
    </source>
</evidence>
<dbReference type="SMART" id="SM00303">
    <property type="entry name" value="GPS"/>
    <property type="match status" value="1"/>
</dbReference>
<dbReference type="Pfam" id="PF01825">
    <property type="entry name" value="GPS"/>
    <property type="match status" value="1"/>
</dbReference>
<sequence length="1275" mass="137548">EQSAPSQRKSLLDTIDSKLDAKFAPEQLSTPKILKKGARSLTPKRPQGPSTFGLSKDNETVAGWVEHDTRIRSTMPLNPAAEEAMEKAPLAVHPALEAAYEKGKKRRGVKRYAGIGAQASCVDQVIFGRDMDFSGEGDGADLAELNGRAGLSSQSVRRAGGVKKVDTAPKAELVHSQPGAGLKDPRRSGPRCTPLLALPRALQLKLGPLSPNQSPGVAEVFGQVAPSEAEGQRAQAARTAFFGSDSAGAPSWKSQREKLPQDNVCTGVDLVGSVVFGQLGKGSAAEEKDSVADSRKRRVDPKVCFADTAGKDSANLHTHRGKRVGTRCKDASGSAGCPSEHLGTHQAGWHPEARDRIVKAATGFSEPHCAMKCTTDKVVYGKLTPRSSEPLWAERKANILREYPGRKHLGGMPFMAQQADIFSDGLRRSATPPPSSGSGFATPRGQNRSAASLFEGSAGKPSTFAEWDQPRPTRAMTPPPRQRHGSELAKTDAVGRPVIHGVPSWARETNSIVLEGGQRRIKAVTQPPMTAQFVLPDGAVALAATWPPANAEADVVLTVDTASVSISQDLGAVSAAVTFMDTSTDLYQLLNNSLDGSGSVLASALLSIILQDEDGDSVKGTLPTPLTFNLTTVGNASMEPGVACKFWDEEMEVWSTHGVTLLSAADGVVTCSTTHLSIFAIIIDTIISTLACSNAASIFSLEGLQSLQRVEWALRLPSVLNWVILLMGAFLLCLAACADRRTRHRLKVLKTTLDFCTRFEKAKASQEHHEMFDLYAFSFRSLCSCDVARSVCSAVVRRRTGVSLDVLNQLYADTGATASHDLAKSALDTFWQMNCCSKLVLLFRMNLDCEPKVALLETVVRSVVIAFITAAVGALPLALLIALVTRVVLIPMHIRLMLFWMLLTAYFLLCLMVVCIFIASVSLSDSQKWFVSALTNVLTGAIFSPLLISSVMSCWLQFRKLEQLITNVASQWQSGKLQELVHVESISLSEAALKTVLKSDPVEMTITCQVAGHDEVTELQEDEGSFRSPIPYEFEAHQLFVFSVYRGARDTTQRNLIASAFFHVDQLQDGYFQGSLPLFLDDKHLHVALDATVTVVSATKPKKDVVRVSEIPESYEAPTVIPVAPEPRELMDLAQPAEVENVKLHGGMEEEEPETNVPEELSAPIAVPSLVPLQPEEPSETNVPKELSAPIAMPSLVSVPPEEPAETSVSKELSGPMALPAPQEDLSKEEPTQASGVKEPELKTAPEAPEMQTPPPMQEPPVTGSLFCLFPLRFP</sequence>
<comment type="subcellular location">
    <subcellularLocation>
        <location evidence="1">Membrane</location>
    </subcellularLocation>
</comment>
<reference evidence="7" key="1">
    <citation type="submission" date="2021-02" db="EMBL/GenBank/DDBJ databases">
        <authorList>
            <person name="Dougan E. K."/>
            <person name="Rhodes N."/>
            <person name="Thang M."/>
            <person name="Chan C."/>
        </authorList>
    </citation>
    <scope>NUCLEOTIDE SEQUENCE</scope>
</reference>
<evidence type="ECO:0008006" key="9">
    <source>
        <dbReference type="Google" id="ProtNLM"/>
    </source>
</evidence>
<feature type="region of interest" description="Disordered" evidence="5">
    <location>
        <begin position="30"/>
        <end position="56"/>
    </location>
</feature>
<keyword evidence="3 6" id="KW-1133">Transmembrane helix</keyword>
<evidence type="ECO:0000256" key="3">
    <source>
        <dbReference type="ARBA" id="ARBA00022989"/>
    </source>
</evidence>
<dbReference type="OrthoDB" id="441051at2759"/>
<protein>
    <recommendedName>
        <fullName evidence="9">GPS domain-containing protein</fullName>
    </recommendedName>
</protein>
<dbReference type="AlphaFoldDB" id="A0A812TRM5"/>
<dbReference type="Gene3D" id="2.60.220.50">
    <property type="match status" value="1"/>
</dbReference>
<organism evidence="7 8">
    <name type="scientific">Symbiodinium pilosum</name>
    <name type="common">Dinoflagellate</name>
    <dbReference type="NCBI Taxonomy" id="2952"/>
    <lineage>
        <taxon>Eukaryota</taxon>
        <taxon>Sar</taxon>
        <taxon>Alveolata</taxon>
        <taxon>Dinophyceae</taxon>
        <taxon>Suessiales</taxon>
        <taxon>Symbiodiniaceae</taxon>
        <taxon>Symbiodinium</taxon>
    </lineage>
</organism>
<feature type="compositionally biased region" description="Polar residues" evidence="5">
    <location>
        <begin position="436"/>
        <end position="450"/>
    </location>
</feature>
<name>A0A812TRM5_SYMPI</name>
<keyword evidence="2 6" id="KW-0812">Transmembrane</keyword>
<dbReference type="InterPro" id="IPR000203">
    <property type="entry name" value="GPS"/>
</dbReference>
<evidence type="ECO:0000313" key="8">
    <source>
        <dbReference type="Proteomes" id="UP000649617"/>
    </source>
</evidence>
<keyword evidence="8" id="KW-1185">Reference proteome</keyword>
<evidence type="ECO:0000256" key="4">
    <source>
        <dbReference type="ARBA" id="ARBA00023136"/>
    </source>
</evidence>
<evidence type="ECO:0000313" key="7">
    <source>
        <dbReference type="EMBL" id="CAE7545722.1"/>
    </source>
</evidence>
<comment type="caution">
    <text evidence="7">The sequence shown here is derived from an EMBL/GenBank/DDBJ whole genome shotgun (WGS) entry which is preliminary data.</text>
</comment>
<feature type="region of interest" description="Disordered" evidence="5">
    <location>
        <begin position="425"/>
        <end position="492"/>
    </location>
</feature>
<feature type="non-terminal residue" evidence="7">
    <location>
        <position position="1275"/>
    </location>
</feature>
<proteinExistence type="predicted"/>
<evidence type="ECO:0000256" key="5">
    <source>
        <dbReference type="SAM" id="MobiDB-lite"/>
    </source>
</evidence>
<dbReference type="GO" id="GO:0016020">
    <property type="term" value="C:membrane"/>
    <property type="evidence" value="ECO:0007669"/>
    <property type="project" value="UniProtKB-SubCell"/>
</dbReference>
<feature type="compositionally biased region" description="Basic and acidic residues" evidence="5">
    <location>
        <begin position="163"/>
        <end position="173"/>
    </location>
</feature>
<evidence type="ECO:0000256" key="1">
    <source>
        <dbReference type="ARBA" id="ARBA00004370"/>
    </source>
</evidence>